<gene>
    <name evidence="5" type="ORF">ACFQ34_30400</name>
</gene>
<evidence type="ECO:0000256" key="2">
    <source>
        <dbReference type="ARBA" id="ARBA00023098"/>
    </source>
</evidence>
<keyword evidence="3" id="KW-0456">Lyase</keyword>
<dbReference type="EMBL" id="JBHTMB010000300">
    <property type="protein sequence ID" value="MFD1237617.1"/>
    <property type="molecule type" value="Genomic_DNA"/>
</dbReference>
<evidence type="ECO:0000256" key="3">
    <source>
        <dbReference type="ARBA" id="ARBA00023239"/>
    </source>
</evidence>
<reference evidence="6" key="1">
    <citation type="journal article" date="2019" name="Int. J. Syst. Evol. Microbiol.">
        <title>The Global Catalogue of Microorganisms (GCM) 10K type strain sequencing project: providing services to taxonomists for standard genome sequencing and annotation.</title>
        <authorList>
            <consortium name="The Broad Institute Genomics Platform"/>
            <consortium name="The Broad Institute Genome Sequencing Center for Infectious Disease"/>
            <person name="Wu L."/>
            <person name="Ma J."/>
        </authorList>
    </citation>
    <scope>NUCLEOTIDE SEQUENCE [LARGE SCALE GENOMIC DNA]</scope>
    <source>
        <strain evidence="6">CCUG 49018</strain>
    </source>
</reference>
<dbReference type="Proteomes" id="UP001597182">
    <property type="component" value="Unassembled WGS sequence"/>
</dbReference>
<dbReference type="PANTHER" id="PTHR11941">
    <property type="entry name" value="ENOYL-COA HYDRATASE-RELATED"/>
    <property type="match status" value="1"/>
</dbReference>
<dbReference type="PANTHER" id="PTHR11941:SF169">
    <property type="entry name" value="(7AS)-7A-METHYL-1,5-DIOXO-2,3,5,6,7,7A-HEXAHYDRO-1H-INDENE-CARBOXYL-COA HYDROLASE"/>
    <property type="match status" value="1"/>
</dbReference>
<keyword evidence="2" id="KW-0443">Lipid metabolism</keyword>
<evidence type="ECO:0000256" key="4">
    <source>
        <dbReference type="RuleBase" id="RU003707"/>
    </source>
</evidence>
<evidence type="ECO:0000313" key="6">
    <source>
        <dbReference type="Proteomes" id="UP001597182"/>
    </source>
</evidence>
<evidence type="ECO:0000313" key="5">
    <source>
        <dbReference type="EMBL" id="MFD1237617.1"/>
    </source>
</evidence>
<protein>
    <submittedName>
        <fullName evidence="5">Enoyl-CoA hydratase-related protein</fullName>
    </submittedName>
</protein>
<dbReference type="SUPFAM" id="SSF52096">
    <property type="entry name" value="ClpP/crotonase"/>
    <property type="match status" value="1"/>
</dbReference>
<organism evidence="5 6">
    <name type="scientific">Pseudonocardia benzenivorans</name>
    <dbReference type="NCBI Taxonomy" id="228005"/>
    <lineage>
        <taxon>Bacteria</taxon>
        <taxon>Bacillati</taxon>
        <taxon>Actinomycetota</taxon>
        <taxon>Actinomycetes</taxon>
        <taxon>Pseudonocardiales</taxon>
        <taxon>Pseudonocardiaceae</taxon>
        <taxon>Pseudonocardia</taxon>
    </lineage>
</organism>
<keyword evidence="6" id="KW-1185">Reference proteome</keyword>
<dbReference type="RefSeq" id="WP_013674574.1">
    <property type="nucleotide sequence ID" value="NZ_BAABKS010000005.1"/>
</dbReference>
<comment type="caution">
    <text evidence="5">The sequence shown here is derived from an EMBL/GenBank/DDBJ whole genome shotgun (WGS) entry which is preliminary data.</text>
</comment>
<dbReference type="CDD" id="cd06558">
    <property type="entry name" value="crotonase-like"/>
    <property type="match status" value="1"/>
</dbReference>
<evidence type="ECO:0000256" key="1">
    <source>
        <dbReference type="ARBA" id="ARBA00005254"/>
    </source>
</evidence>
<sequence>MTAPATPHRVTTERRGHVLLVRMERPAKRNAVDAAMTAALDAALNDLEDDPDLWCGVLSGGPGMFCAGTDLAGGAGEPTPRGGNYGVVRRVRSTPLVAAVEGIAYGGGFEIVLACDVVVAGRSARFALPEVARGLVANCGALFRAPRPLPLTVAKQMLLTGQPIGAQRAFDLGLVSELVDDGAAEDAAVALAEQICANSPVAVRATLRAVDAVAGLPDERGWTATAVAGVAIADSADRAEGIAAFLEKRPPRWTGR</sequence>
<dbReference type="InterPro" id="IPR014748">
    <property type="entry name" value="Enoyl-CoA_hydra_C"/>
</dbReference>
<accession>A0ABW3VR79</accession>
<dbReference type="InterPro" id="IPR001753">
    <property type="entry name" value="Enoyl-CoA_hydra/iso"/>
</dbReference>
<dbReference type="Gene3D" id="1.10.12.10">
    <property type="entry name" value="Lyase 2-enoyl-coa Hydratase, Chain A, domain 2"/>
    <property type="match status" value="1"/>
</dbReference>
<dbReference type="Pfam" id="PF00378">
    <property type="entry name" value="ECH_1"/>
    <property type="match status" value="1"/>
</dbReference>
<name>A0ABW3VR79_9PSEU</name>
<comment type="similarity">
    <text evidence="1 4">Belongs to the enoyl-CoA hydratase/isomerase family.</text>
</comment>
<proteinExistence type="inferred from homology"/>
<dbReference type="Gene3D" id="3.90.226.10">
    <property type="entry name" value="2-enoyl-CoA Hydratase, Chain A, domain 1"/>
    <property type="match status" value="1"/>
</dbReference>
<dbReference type="InterPro" id="IPR018376">
    <property type="entry name" value="Enoyl-CoA_hyd/isom_CS"/>
</dbReference>
<dbReference type="PROSITE" id="PS00166">
    <property type="entry name" value="ENOYL_COA_HYDRATASE"/>
    <property type="match status" value="1"/>
</dbReference>
<dbReference type="InterPro" id="IPR029045">
    <property type="entry name" value="ClpP/crotonase-like_dom_sf"/>
</dbReference>